<proteinExistence type="predicted"/>
<keyword evidence="1" id="KW-0812">Transmembrane</keyword>
<dbReference type="InterPro" id="IPR021257">
    <property type="entry name" value="DUF2809"/>
</dbReference>
<protein>
    <submittedName>
        <fullName evidence="2">DUF2809 domain-containing protein</fullName>
    </submittedName>
</protein>
<dbReference type="Pfam" id="PF10990">
    <property type="entry name" value="DUF2809"/>
    <property type="match status" value="1"/>
</dbReference>
<keyword evidence="1" id="KW-1133">Transmembrane helix</keyword>
<organism evidence="2">
    <name type="scientific">Sphingomonas psychrotolerans</name>
    <dbReference type="NCBI Taxonomy" id="1327635"/>
    <lineage>
        <taxon>Bacteria</taxon>
        <taxon>Pseudomonadati</taxon>
        <taxon>Pseudomonadota</taxon>
        <taxon>Alphaproteobacteria</taxon>
        <taxon>Sphingomonadales</taxon>
        <taxon>Sphingomonadaceae</taxon>
        <taxon>Sphingomonas</taxon>
    </lineage>
</organism>
<evidence type="ECO:0000313" key="2">
    <source>
        <dbReference type="EMBL" id="MDT8757849.1"/>
    </source>
</evidence>
<feature type="transmembrane region" description="Helical" evidence="1">
    <location>
        <begin position="7"/>
        <end position="24"/>
    </location>
</feature>
<dbReference type="EMBL" id="JALMLT010000001">
    <property type="protein sequence ID" value="MDT8757849.1"/>
    <property type="molecule type" value="Genomic_DNA"/>
</dbReference>
<evidence type="ECO:0000256" key="1">
    <source>
        <dbReference type="SAM" id="Phobius"/>
    </source>
</evidence>
<keyword evidence="1" id="KW-0472">Membrane</keyword>
<reference evidence="2" key="1">
    <citation type="submission" date="2022-04" db="EMBL/GenBank/DDBJ databases">
        <title>Tomato heritable bacteria conferring resistance against bacterial wilt.</title>
        <authorList>
            <person name="Yin J."/>
        </authorList>
    </citation>
    <scope>NUCLEOTIDE SEQUENCE</scope>
    <source>
        <strain evidence="2">Cra20</strain>
    </source>
</reference>
<feature type="transmembrane region" description="Helical" evidence="1">
    <location>
        <begin position="30"/>
        <end position="47"/>
    </location>
</feature>
<comment type="caution">
    <text evidence="2">The sequence shown here is derived from an EMBL/GenBank/DDBJ whole genome shotgun (WGS) entry which is preliminary data.</text>
</comment>
<accession>A0ABU3MZX2</accession>
<gene>
    <name evidence="2" type="ORF">MZO42_03985</name>
</gene>
<feature type="transmembrane region" description="Helical" evidence="1">
    <location>
        <begin position="54"/>
        <end position="75"/>
    </location>
</feature>
<sequence length="122" mass="13383">MRLHRGYALIALALLVVEILIALFVHDEFVRPYLGDTLAVILVYAGLRAASRIGIVEAAAAAFFIAAAIEFAQWFHVLDLLGLSHNRVARIVLGYGFEWKDFLAYAAGALTALGIERVRARS</sequence>
<name>A0ABU3MZX2_9SPHN</name>